<evidence type="ECO:0000313" key="2">
    <source>
        <dbReference type="Proteomes" id="UP001239795"/>
    </source>
</evidence>
<organism evidence="1 2">
    <name type="scientific">Colletotrichum melonis</name>
    <dbReference type="NCBI Taxonomy" id="1209925"/>
    <lineage>
        <taxon>Eukaryota</taxon>
        <taxon>Fungi</taxon>
        <taxon>Dikarya</taxon>
        <taxon>Ascomycota</taxon>
        <taxon>Pezizomycotina</taxon>
        <taxon>Sordariomycetes</taxon>
        <taxon>Hypocreomycetidae</taxon>
        <taxon>Glomerellales</taxon>
        <taxon>Glomerellaceae</taxon>
        <taxon>Colletotrichum</taxon>
        <taxon>Colletotrichum acutatum species complex</taxon>
    </lineage>
</organism>
<evidence type="ECO:0000313" key="1">
    <source>
        <dbReference type="EMBL" id="KAK1469613.1"/>
    </source>
</evidence>
<dbReference type="Proteomes" id="UP001239795">
    <property type="component" value="Unassembled WGS sequence"/>
</dbReference>
<keyword evidence="2" id="KW-1185">Reference proteome</keyword>
<protein>
    <submittedName>
        <fullName evidence="1">Uncharacterized protein</fullName>
    </submittedName>
</protein>
<accession>A0AAI9V346</accession>
<proteinExistence type="predicted"/>
<gene>
    <name evidence="1" type="ORF">CMEL01_01380</name>
</gene>
<sequence length="143" mass="16247">MLVSSSSLPTYGSRTLVSGISGWLCSRNTYVGVCNTYAGHTYILHFSYAIVLRRSRIAHHGLKSGELLQPPSTALRDWAAIDRERAQEEQIIQQFGPIAMLTHPDRWRKRKEKLQEPPARLEKTERGSWVNINMRTPVAVETT</sequence>
<dbReference type="EMBL" id="MLGG01000001">
    <property type="protein sequence ID" value="KAK1469613.1"/>
    <property type="molecule type" value="Genomic_DNA"/>
</dbReference>
<name>A0AAI9V346_9PEZI</name>
<reference evidence="1 2" key="1">
    <citation type="submission" date="2016-10" db="EMBL/GenBank/DDBJ databases">
        <title>The genome sequence of Colletotrichum fioriniae PJ7.</title>
        <authorList>
            <person name="Baroncelli R."/>
        </authorList>
    </citation>
    <scope>NUCLEOTIDE SEQUENCE [LARGE SCALE GENOMIC DNA]</scope>
    <source>
        <strain evidence="1">Col 31</strain>
    </source>
</reference>
<comment type="caution">
    <text evidence="1">The sequence shown here is derived from an EMBL/GenBank/DDBJ whole genome shotgun (WGS) entry which is preliminary data.</text>
</comment>
<dbReference type="AlphaFoldDB" id="A0AAI9V346"/>